<organism evidence="1 2">
    <name type="scientific">Trifolium pratense</name>
    <name type="common">Red clover</name>
    <dbReference type="NCBI Taxonomy" id="57577"/>
    <lineage>
        <taxon>Eukaryota</taxon>
        <taxon>Viridiplantae</taxon>
        <taxon>Streptophyta</taxon>
        <taxon>Embryophyta</taxon>
        <taxon>Tracheophyta</taxon>
        <taxon>Spermatophyta</taxon>
        <taxon>Magnoliopsida</taxon>
        <taxon>eudicotyledons</taxon>
        <taxon>Gunneridae</taxon>
        <taxon>Pentapetalae</taxon>
        <taxon>rosids</taxon>
        <taxon>fabids</taxon>
        <taxon>Fabales</taxon>
        <taxon>Fabaceae</taxon>
        <taxon>Papilionoideae</taxon>
        <taxon>50 kb inversion clade</taxon>
        <taxon>NPAAA clade</taxon>
        <taxon>Hologalegina</taxon>
        <taxon>IRL clade</taxon>
        <taxon>Trifolieae</taxon>
        <taxon>Trifolium</taxon>
    </lineage>
</organism>
<name>A0ACB0IPE3_TRIPR</name>
<dbReference type="Proteomes" id="UP001177021">
    <property type="component" value="Unassembled WGS sequence"/>
</dbReference>
<reference evidence="1" key="1">
    <citation type="submission" date="2023-10" db="EMBL/GenBank/DDBJ databases">
        <authorList>
            <person name="Rodriguez Cubillos JULIANA M."/>
            <person name="De Vega J."/>
        </authorList>
    </citation>
    <scope>NUCLEOTIDE SEQUENCE</scope>
</reference>
<sequence>MKNYRIVAVEEEFPARKSETLGKVKIWRNWERESYQWSWVASARFVWIERVGLVFISSSRQPEATPAEYARANKELRKLSGYVQLINELKAKQKPFFYDDYIVLSGAICLIDELFLECHKF</sequence>
<protein>
    <submittedName>
        <fullName evidence="1">Uncharacterized protein</fullName>
    </submittedName>
</protein>
<evidence type="ECO:0000313" key="2">
    <source>
        <dbReference type="Proteomes" id="UP001177021"/>
    </source>
</evidence>
<evidence type="ECO:0000313" key="1">
    <source>
        <dbReference type="EMBL" id="CAJ2634251.1"/>
    </source>
</evidence>
<accession>A0ACB0IPE3</accession>
<proteinExistence type="predicted"/>
<gene>
    <name evidence="1" type="ORF">MILVUS5_LOCUS5212</name>
</gene>
<keyword evidence="2" id="KW-1185">Reference proteome</keyword>
<dbReference type="EMBL" id="CASHSV030000002">
    <property type="protein sequence ID" value="CAJ2634251.1"/>
    <property type="molecule type" value="Genomic_DNA"/>
</dbReference>
<comment type="caution">
    <text evidence="1">The sequence shown here is derived from an EMBL/GenBank/DDBJ whole genome shotgun (WGS) entry which is preliminary data.</text>
</comment>